<dbReference type="Proteomes" id="UP001049518">
    <property type="component" value="Chromosome"/>
</dbReference>
<reference evidence="1" key="1">
    <citation type="submission" date="2020-07" db="EMBL/GenBank/DDBJ databases">
        <authorList>
            <person name="Tarantini F.S."/>
            <person name="Hong K.W."/>
            <person name="Chan K.G."/>
        </authorList>
    </citation>
    <scope>NUCLEOTIDE SEQUENCE</scope>
    <source>
        <strain evidence="1">32-07</strain>
    </source>
</reference>
<dbReference type="InterPro" id="IPR046030">
    <property type="entry name" value="DUF5988"/>
</dbReference>
<evidence type="ECO:0000313" key="2">
    <source>
        <dbReference type="Proteomes" id="UP001049518"/>
    </source>
</evidence>
<gene>
    <name evidence="1" type="ORF">AGRA3207_007768</name>
</gene>
<accession>A0ABX8R4Z1</accession>
<organism evidence="1 2">
    <name type="scientific">Actinomadura graeca</name>
    <dbReference type="NCBI Taxonomy" id="2750812"/>
    <lineage>
        <taxon>Bacteria</taxon>
        <taxon>Bacillati</taxon>
        <taxon>Actinomycetota</taxon>
        <taxon>Actinomycetes</taxon>
        <taxon>Streptosporangiales</taxon>
        <taxon>Thermomonosporaceae</taxon>
        <taxon>Actinomadura</taxon>
    </lineage>
</organism>
<evidence type="ECO:0000313" key="1">
    <source>
        <dbReference type="EMBL" id="QXJ26155.1"/>
    </source>
</evidence>
<keyword evidence="2" id="KW-1185">Reference proteome</keyword>
<protein>
    <submittedName>
        <fullName evidence="1">Uncharacterized protein</fullName>
    </submittedName>
</protein>
<sequence length="82" mass="8887">MGLPETGGGRGGTVNRSVDILLEGGPGGIPRRLRVALDEIEDGRIKIDHRGGREHFERVDGSPGPDAAQAVFRWTQRTRIAE</sequence>
<name>A0ABX8R4Z1_9ACTN</name>
<proteinExistence type="predicted"/>
<dbReference type="Pfam" id="PF19450">
    <property type="entry name" value="DUF5988"/>
    <property type="match status" value="1"/>
</dbReference>
<dbReference type="EMBL" id="CP059572">
    <property type="protein sequence ID" value="QXJ26155.1"/>
    <property type="molecule type" value="Genomic_DNA"/>
</dbReference>